<comment type="caution">
    <text evidence="2">The sequence shown here is derived from an EMBL/GenBank/DDBJ whole genome shotgun (WGS) entry which is preliminary data.</text>
</comment>
<dbReference type="Proteomes" id="UP000094578">
    <property type="component" value="Unassembled WGS sequence"/>
</dbReference>
<dbReference type="AlphaFoldDB" id="A0A1E3L327"/>
<evidence type="ECO:0000313" key="2">
    <source>
        <dbReference type="EMBL" id="ODP28212.1"/>
    </source>
</evidence>
<keyword evidence="3" id="KW-1185">Reference proteome</keyword>
<protein>
    <submittedName>
        <fullName evidence="2">Uncharacterized protein</fullName>
    </submittedName>
</protein>
<keyword evidence="1" id="KW-0472">Membrane</keyword>
<accession>A0A1E3L327</accession>
<evidence type="ECO:0000313" key="3">
    <source>
        <dbReference type="Proteomes" id="UP000094578"/>
    </source>
</evidence>
<keyword evidence="1" id="KW-0812">Transmembrane</keyword>
<feature type="transmembrane region" description="Helical" evidence="1">
    <location>
        <begin position="12"/>
        <end position="29"/>
    </location>
</feature>
<name>A0A1E3L327_9BACL</name>
<proteinExistence type="predicted"/>
<gene>
    <name evidence="2" type="ORF">PTI45_02369</name>
</gene>
<reference evidence="2 3" key="1">
    <citation type="submission" date="2016-08" db="EMBL/GenBank/DDBJ databases">
        <title>Genome sequencing of Paenibacillus sp. TI45-13ar, isolated from Korean traditional nuruk.</title>
        <authorList>
            <person name="Kim S.-J."/>
        </authorList>
    </citation>
    <scope>NUCLEOTIDE SEQUENCE [LARGE SCALE GENOMIC DNA]</scope>
    <source>
        <strain evidence="2 3">TI45-13ar</strain>
    </source>
</reference>
<organism evidence="2 3">
    <name type="scientific">Paenibacillus nuruki</name>
    <dbReference type="NCBI Taxonomy" id="1886670"/>
    <lineage>
        <taxon>Bacteria</taxon>
        <taxon>Bacillati</taxon>
        <taxon>Bacillota</taxon>
        <taxon>Bacilli</taxon>
        <taxon>Bacillales</taxon>
        <taxon>Paenibacillaceae</taxon>
        <taxon>Paenibacillus</taxon>
    </lineage>
</organism>
<dbReference type="EMBL" id="MDER01000040">
    <property type="protein sequence ID" value="ODP28212.1"/>
    <property type="molecule type" value="Genomic_DNA"/>
</dbReference>
<dbReference type="RefSeq" id="WP_069327792.1">
    <property type="nucleotide sequence ID" value="NZ_MDER01000040.1"/>
</dbReference>
<keyword evidence="1" id="KW-1133">Transmembrane helix</keyword>
<sequence length="294" mass="34954">MEPGLIKDIAPYIAAVVAMTGWFITNALNRKQKKYDFFIATLEKQVNQLNGPIFYRIKSMMTQQDRKKKLEDLLDTTKYLASTDSPIFVEIDSKLLSIHNQLIELYYKYEYEPTKYNKLLLCKKFALFYAVSSDTLRDKNLILTRQYSWLYRMSFVGTLKRIVMESFKFIIECMIPITQILLILWIPYFILYFQNLMKESLFITDILNNYGILILCNIISLTITIILFSYDFVFTQYKIPELLKKRKHNGEKHTKDQLSDEMITSNYLIEKWDLYTREEITLIEKASLRVSRMV</sequence>
<evidence type="ECO:0000256" key="1">
    <source>
        <dbReference type="SAM" id="Phobius"/>
    </source>
</evidence>
<feature type="transmembrane region" description="Helical" evidence="1">
    <location>
        <begin position="169"/>
        <end position="190"/>
    </location>
</feature>
<feature type="transmembrane region" description="Helical" evidence="1">
    <location>
        <begin position="210"/>
        <end position="234"/>
    </location>
</feature>